<sequence>MCSDTKTNQQQKHHRQFLDTATRLIKDRLPKNDKGMWPTNITADAVEKVFKFENMSEDELTKLSINLAKETTNFFACSSEVKYGNIDDIISAGLIDIEWREKLSIQPNNIFECWQNEKEDKEEEKTQDKFFNNIDGYCDASLKYSGYNGNGKYTKSHRQLQQDDTDEKGEQPYMEKSELLISFDVDKIAKCRGFIELDLFNLTANSVIRGLGITCSMESLPVKPCRRKDNSDIWCHIVTKYQNKSVSKSHIKFANKHLRRPENYPTPRQIEVYFALDDQVNMKNPWGSCPLLQNGSNFKVPEFSRSFNRYSGNYNDNDNINNTCFVYSQKHPTIEIPSKLNTEAEILIKGIVKKGSLLFEGKAIPDEKLAIAMGMSHPKARVRYLALYYFSIYLPRQYLSDFNSATRMSLNTNTIMLGKDCVFTTNNTDEDKKGKTCANTISRKMSISSNKCLACTNFCCNSNSFYNDGSNTVELIVNENNTINHHQKERHQRHLSHDVMSRKMTDVLLKSKLKQVKKLVQAIIPVLPVSDFTINNCERSAMCHSFFCSGTQPVSTPFSSDNIEKTKLVSYGKVVDPVHSLSPFNALQTNRIRLFYNQEEKNCGNVPYVIDDPKSAAFKDILIHKCSKKLTSDYLANNKRLFGDELVEEGDKKNNGKWWLSLKELNYKFEMEVLAFYTACASADCVDDVKQIFSTFYPICKSYNNEKSKILCDNNIKKSLKGCNETKNNMEKHMSVVLWTLSNFHCRDGAITNTLLHKSMYLGSRTIISGVRCIIRSNLSNPRKFEIRQYVIVMGGSAITKVSNDNLKDFTPVVGSVSVTTAPNDRLPFGAHETWRNDTYSGNSSEQDNNTNYYNATTLTKVKRDMDKNWRCQQRPLLKTVGAPGNMRPDYLFAKRASLGTNSNHVSRQPKNNSKLYIPPHRR</sequence>
<accession>A0A9C7CGF0</accession>
<reference evidence="2" key="1">
    <citation type="submission" date="2022-10" db="EMBL/GenBank/DDBJ databases">
        <title>Genome sequences of endogenous nimaviruses in decapod crustaceans.</title>
        <authorList>
            <person name="Kawato S."/>
            <person name="Nozaki R."/>
            <person name="Kondo H."/>
            <person name="Hirono I."/>
        </authorList>
    </citation>
    <scope>NUCLEOTIDE SEQUENCE</scope>
    <source>
        <strain evidence="2">Toyama2020</strain>
    </source>
</reference>
<evidence type="ECO:0000313" key="2">
    <source>
        <dbReference type="EMBL" id="BDT63569.1"/>
    </source>
</evidence>
<proteinExistence type="predicted"/>
<feature type="region of interest" description="Disordered" evidence="1">
    <location>
        <begin position="901"/>
        <end position="923"/>
    </location>
</feature>
<feature type="compositionally biased region" description="Polar residues" evidence="1">
    <location>
        <begin position="901"/>
        <end position="915"/>
    </location>
</feature>
<organism evidence="2">
    <name type="scientific">Pasiphaea japonica whispovirus</name>
    <dbReference type="NCBI Taxonomy" id="2984286"/>
    <lineage>
        <taxon>Viruses</taxon>
        <taxon>Viruses incertae sedis</taxon>
        <taxon>Naldaviricetes</taxon>
        <taxon>Nimaviridae</taxon>
        <taxon>Whispovirus</taxon>
    </lineage>
</organism>
<protein>
    <submittedName>
        <fullName evidence="2">Wsv119-like protein</fullName>
    </submittedName>
</protein>
<evidence type="ECO:0000256" key="1">
    <source>
        <dbReference type="SAM" id="MobiDB-lite"/>
    </source>
</evidence>
<name>A0A9C7CGF0_9VIRU</name>
<dbReference type="EMBL" id="LC738885">
    <property type="protein sequence ID" value="BDT63569.1"/>
    <property type="molecule type" value="Genomic_DNA"/>
</dbReference>